<dbReference type="InterPro" id="IPR019359">
    <property type="entry name" value="CCDC85"/>
</dbReference>
<organism evidence="7">
    <name type="scientific">Dermatophagoides farinae</name>
    <name type="common">American house dust mite</name>
    <dbReference type="NCBI Taxonomy" id="6954"/>
    <lineage>
        <taxon>Eukaryota</taxon>
        <taxon>Metazoa</taxon>
        <taxon>Ecdysozoa</taxon>
        <taxon>Arthropoda</taxon>
        <taxon>Chelicerata</taxon>
        <taxon>Arachnida</taxon>
        <taxon>Acari</taxon>
        <taxon>Acariformes</taxon>
        <taxon>Sarcoptiformes</taxon>
        <taxon>Astigmata</taxon>
        <taxon>Psoroptidia</taxon>
        <taxon>Analgoidea</taxon>
        <taxon>Pyroglyphidae</taxon>
        <taxon>Dermatophagoidinae</taxon>
        <taxon>Dermatophagoides</taxon>
    </lineage>
</organism>
<reference evidence="7" key="1">
    <citation type="submission" date="2020-06" db="EMBL/GenBank/DDBJ databases">
        <authorList>
            <person name="Ji K."/>
            <person name="Li J."/>
        </authorList>
    </citation>
    <scope>NUCLEOTIDE SEQUENCE</scope>
    <source>
        <strain evidence="7">JKM2019</strain>
        <tissue evidence="7">Whole body</tissue>
    </source>
</reference>
<dbReference type="GO" id="GO:0005912">
    <property type="term" value="C:adherens junction"/>
    <property type="evidence" value="ECO:0007669"/>
    <property type="project" value="UniProtKB-SubCell"/>
</dbReference>
<feature type="compositionally biased region" description="Polar residues" evidence="6">
    <location>
        <begin position="93"/>
        <end position="107"/>
    </location>
</feature>
<protein>
    <submittedName>
        <fullName evidence="7">Coiled-coil domain-containing protein 85c-a-like</fullName>
    </submittedName>
</protein>
<dbReference type="Pfam" id="PF10226">
    <property type="entry name" value="CCDC85"/>
    <property type="match status" value="1"/>
</dbReference>
<dbReference type="Proteomes" id="UP000828236">
    <property type="component" value="Unassembled WGS sequence"/>
</dbReference>
<accession>A0A9D4NTB4</accession>
<feature type="compositionally biased region" description="Low complexity" evidence="6">
    <location>
        <begin position="109"/>
        <end position="119"/>
    </location>
</feature>
<comment type="subcellular location">
    <subcellularLocation>
        <location evidence="1">Cell junction</location>
        <location evidence="1">Adherens junction</location>
    </subcellularLocation>
</comment>
<gene>
    <name evidence="7" type="ORF">HUG17_8846</name>
</gene>
<evidence type="ECO:0000313" key="7">
    <source>
        <dbReference type="EMBL" id="KAH7637742.1"/>
    </source>
</evidence>
<dbReference type="PANTHER" id="PTHR13546">
    <property type="entry name" value="RE60986P"/>
    <property type="match status" value="1"/>
</dbReference>
<evidence type="ECO:0000256" key="5">
    <source>
        <dbReference type="SAM" id="Coils"/>
    </source>
</evidence>
<name>A0A9D4NTB4_DERFA</name>
<evidence type="ECO:0000256" key="2">
    <source>
        <dbReference type="ARBA" id="ARBA00009052"/>
    </source>
</evidence>
<feature type="coiled-coil region" evidence="5">
    <location>
        <begin position="1"/>
        <end position="28"/>
    </location>
</feature>
<comment type="similarity">
    <text evidence="2">Belongs to the CCDC85 family.</text>
</comment>
<dbReference type="EMBL" id="SDOV01000008">
    <property type="protein sequence ID" value="KAH7637742.1"/>
    <property type="molecule type" value="Genomic_DNA"/>
</dbReference>
<proteinExistence type="inferred from homology"/>
<evidence type="ECO:0000256" key="6">
    <source>
        <dbReference type="SAM" id="MobiDB-lite"/>
    </source>
</evidence>
<keyword evidence="4 5" id="KW-0175">Coiled coil</keyword>
<sequence>MDKRDEEILELKQKLIDLMKENNEMKELILFLDDERNYARQFVRQFNSKQSMNWNSLKQKLNYLEQKQFELVKENLSLKQLCVLLDENSNLTGSEHQNPTLPNGRQIDSNRSNSSSNAGLSSSVVCQYILQLENELKSRGVSMQRPKYVHDIIKLNSLRNCETNGHESSTTATNNNNPMMTTSEEKSIIYSLSETAIKSIVFNGNGNHRMQ</sequence>
<evidence type="ECO:0000256" key="4">
    <source>
        <dbReference type="ARBA" id="ARBA00023054"/>
    </source>
</evidence>
<evidence type="ECO:0000256" key="3">
    <source>
        <dbReference type="ARBA" id="ARBA00022949"/>
    </source>
</evidence>
<keyword evidence="3" id="KW-0965">Cell junction</keyword>
<dbReference type="AlphaFoldDB" id="A0A9D4NTB4"/>
<feature type="region of interest" description="Disordered" evidence="6">
    <location>
        <begin position="93"/>
        <end position="119"/>
    </location>
</feature>
<dbReference type="PANTHER" id="PTHR13546:SF15">
    <property type="entry name" value="CCDC85"/>
    <property type="match status" value="1"/>
</dbReference>
<comment type="caution">
    <text evidence="7">The sequence shown here is derived from an EMBL/GenBank/DDBJ whole genome shotgun (WGS) entry which is preliminary data.</text>
</comment>
<reference evidence="7" key="2">
    <citation type="journal article" date="2021" name="World Allergy Organ. J.">
        <title>Chromosome-level assembly of Dermatophagoides farinae genome and transcriptome reveals two novel allergens Der f 37 and Der f 39.</title>
        <authorList>
            <person name="Chen J."/>
            <person name="Cai Z."/>
            <person name="Fan D."/>
            <person name="Hu J."/>
            <person name="Hou Y."/>
            <person name="He Y."/>
            <person name="Zhang Z."/>
            <person name="Zhao Z."/>
            <person name="Gao P."/>
            <person name="Hu W."/>
            <person name="Sun J."/>
            <person name="Li J."/>
            <person name="Ji K."/>
        </authorList>
    </citation>
    <scope>NUCLEOTIDE SEQUENCE</scope>
    <source>
        <strain evidence="7">JKM2019</strain>
    </source>
</reference>
<evidence type="ECO:0000256" key="1">
    <source>
        <dbReference type="ARBA" id="ARBA00004536"/>
    </source>
</evidence>